<evidence type="ECO:0000256" key="2">
    <source>
        <dbReference type="SAM" id="Phobius"/>
    </source>
</evidence>
<name>A0ABT3EJI7_9FLAO</name>
<evidence type="ECO:0000256" key="1">
    <source>
        <dbReference type="SAM" id="MobiDB-lite"/>
    </source>
</evidence>
<evidence type="ECO:0000313" key="4">
    <source>
        <dbReference type="EMBL" id="MCW1148736.1"/>
    </source>
</evidence>
<gene>
    <name evidence="4" type="ORF">OJ995_10940</name>
</gene>
<proteinExistence type="predicted"/>
<evidence type="ECO:0000313" key="5">
    <source>
        <dbReference type="Proteomes" id="UP001165677"/>
    </source>
</evidence>
<dbReference type="PANTHER" id="PTHR30189">
    <property type="entry name" value="LPS-ASSEMBLY PROTEIN"/>
    <property type="match status" value="1"/>
</dbReference>
<dbReference type="InterPro" id="IPR045659">
    <property type="entry name" value="LptD_2"/>
</dbReference>
<organism evidence="4 5">
    <name type="scientific">Flavobacterium lacisediminis</name>
    <dbReference type="NCBI Taxonomy" id="2989705"/>
    <lineage>
        <taxon>Bacteria</taxon>
        <taxon>Pseudomonadati</taxon>
        <taxon>Bacteroidota</taxon>
        <taxon>Flavobacteriia</taxon>
        <taxon>Flavobacteriales</taxon>
        <taxon>Flavobacteriaceae</taxon>
        <taxon>Flavobacterium</taxon>
    </lineage>
</organism>
<comment type="caution">
    <text evidence="4">The sequence shown here is derived from an EMBL/GenBank/DDBJ whole genome shotgun (WGS) entry which is preliminary data.</text>
</comment>
<dbReference type="EMBL" id="JAPCIO010000007">
    <property type="protein sequence ID" value="MCW1148736.1"/>
    <property type="molecule type" value="Genomic_DNA"/>
</dbReference>
<dbReference type="PANTHER" id="PTHR30189:SF1">
    <property type="entry name" value="LPS-ASSEMBLY PROTEIN LPTD"/>
    <property type="match status" value="1"/>
</dbReference>
<feature type="domain" description="LPS-assembly protein LptD central" evidence="3">
    <location>
        <begin position="225"/>
        <end position="693"/>
    </location>
</feature>
<dbReference type="Pfam" id="PF19838">
    <property type="entry name" value="LptD_2"/>
    <property type="match status" value="1"/>
</dbReference>
<reference evidence="4" key="1">
    <citation type="submission" date="2022-10" db="EMBL/GenBank/DDBJ databases">
        <title>Flavobacterium sp. nov., a bacterium isolated from lake sediment.</title>
        <authorList>
            <person name="Qu J.-H."/>
        </authorList>
    </citation>
    <scope>NUCLEOTIDE SEQUENCE</scope>
    <source>
        <strain evidence="4">TH16-21</strain>
    </source>
</reference>
<sequence>MTLQKVSQIFTKILLKALHTKLFHIVFSVIFLTLGTTSIFSQENPIPGTITLTKSDLEKVKDSTAVDSTKKKKTFLEGVVNMKAKEYEKLDQKKKTVTLNDEAEIYYTDFELKAGKIVLDYEKNQVYAGRLKDSAGNYIQRPVFKQGSNIIEPDSIIYNTKSQRAKVWNSRTTQGELFIKAEISKKENDSVYFMKNARMTTSKNIDDPEYYFLVRKVKFVPKKKVVAGLTNMVIMDVPTPIGLPFAYFPMSEKSLSGFILPTPGQNNRQGYFLQNGGYYFALSDYYDLAILGDYYTNGSYGLRAESSYAKRYKFNGRLNFRFENNIQSEKGFPDYIKSKQYNIQWSHSQDAKAAADSRFSASVNLGSSQYFRQSVNMNNVGSSLNNNLSSSVSYSKTFRSVPQVNMSISATHSQNTNTEEIDMTLPTFQASVDRIYPFAPKDGIKKGILKNINLQYNVRGENRIKTNDSLFFTSQMFRDAKSGFQHTIPINTNFKIFKYFSVSAGATYNETWVMNTINKDFSGIENKVIVSDVKGFEAYRTYNFNAGIGTTIYGTFNFGEDKKIQAIRHVMRPNIGYGYTPSFDQYFEKYALDATGINFNDYTKFENGLFGSPSKSLSNRMNFSLSNTFEAKVRDEESKKGETKKVMLLNNLNVGIGYDIAADSLKWSEMSVSGGTQLLKQKMNINFAATLDAFAIDNAGRRIDKLNIDNGGSFFRLPRANMTINYNFSSADNSKKSRETEQNLQNGGRADDLFGKSVDMSDSRQSLFDKDKEEGNKSLDWYSYKIPWDLRLAYSVTYNNTNRQNEIQSHSLMASGNIELAPRWKVGFSSGYDFKQKGVTFTQLRFERDLESWRMSFNWVPFGQNTYWGFFIGISSSIFSDIKYEKRQLPDRVFR</sequence>
<keyword evidence="2" id="KW-0472">Membrane</keyword>
<keyword evidence="2" id="KW-1133">Transmembrane helix</keyword>
<protein>
    <submittedName>
        <fullName evidence="4">LPS assembly protein LptD</fullName>
    </submittedName>
</protein>
<evidence type="ECO:0000259" key="3">
    <source>
        <dbReference type="Pfam" id="PF19838"/>
    </source>
</evidence>
<keyword evidence="2" id="KW-0812">Transmembrane</keyword>
<feature type="region of interest" description="Disordered" evidence="1">
    <location>
        <begin position="730"/>
        <end position="757"/>
    </location>
</feature>
<dbReference type="Proteomes" id="UP001165677">
    <property type="component" value="Unassembled WGS sequence"/>
</dbReference>
<keyword evidence="5" id="KW-1185">Reference proteome</keyword>
<accession>A0ABT3EJI7</accession>
<feature type="transmembrane region" description="Helical" evidence="2">
    <location>
        <begin position="21"/>
        <end position="40"/>
    </location>
</feature>
<dbReference type="InterPro" id="IPR050218">
    <property type="entry name" value="LptD"/>
</dbReference>